<proteinExistence type="predicted"/>
<feature type="region of interest" description="Disordered" evidence="1">
    <location>
        <begin position="1"/>
        <end position="60"/>
    </location>
</feature>
<dbReference type="AlphaFoldDB" id="A0A1H0JXW1"/>
<gene>
    <name evidence="2" type="ORF">SAMN05216360_12413</name>
</gene>
<name>A0A1H0JXW1_9HYPH</name>
<sequence>MSDPRTRNADEASDPDLPQGLPMPPNTGEMPPPRLPPAPEDDPAPPRGGPAPDIDDVPGL</sequence>
<reference evidence="3" key="1">
    <citation type="submission" date="2016-10" db="EMBL/GenBank/DDBJ databases">
        <authorList>
            <person name="Varghese N."/>
            <person name="Submissions S."/>
        </authorList>
    </citation>
    <scope>NUCLEOTIDE SEQUENCE [LARGE SCALE GENOMIC DNA]</scope>
    <source>
        <strain evidence="3">BL47</strain>
    </source>
</reference>
<accession>A0A1H0JXW1</accession>
<organism evidence="2 3">
    <name type="scientific">Methylobacterium phyllostachyos</name>
    <dbReference type="NCBI Taxonomy" id="582672"/>
    <lineage>
        <taxon>Bacteria</taxon>
        <taxon>Pseudomonadati</taxon>
        <taxon>Pseudomonadota</taxon>
        <taxon>Alphaproteobacteria</taxon>
        <taxon>Hyphomicrobiales</taxon>
        <taxon>Methylobacteriaceae</taxon>
        <taxon>Methylobacterium</taxon>
    </lineage>
</organism>
<keyword evidence="3" id="KW-1185">Reference proteome</keyword>
<evidence type="ECO:0000256" key="1">
    <source>
        <dbReference type="SAM" id="MobiDB-lite"/>
    </source>
</evidence>
<dbReference type="Proteomes" id="UP000198704">
    <property type="component" value="Unassembled WGS sequence"/>
</dbReference>
<feature type="compositionally biased region" description="Basic and acidic residues" evidence="1">
    <location>
        <begin position="1"/>
        <end position="10"/>
    </location>
</feature>
<evidence type="ECO:0000313" key="3">
    <source>
        <dbReference type="Proteomes" id="UP000198704"/>
    </source>
</evidence>
<feature type="compositionally biased region" description="Pro residues" evidence="1">
    <location>
        <begin position="21"/>
        <end position="38"/>
    </location>
</feature>
<dbReference type="EMBL" id="FNHS01000024">
    <property type="protein sequence ID" value="SDO48516.1"/>
    <property type="molecule type" value="Genomic_DNA"/>
</dbReference>
<protein>
    <submittedName>
        <fullName evidence="2">Uncharacterized protein</fullName>
    </submittedName>
</protein>
<dbReference type="STRING" id="582672.SAMN05216360_12413"/>
<evidence type="ECO:0000313" key="2">
    <source>
        <dbReference type="EMBL" id="SDO48516.1"/>
    </source>
</evidence>